<dbReference type="EnsemblMetazoa" id="PPA38993.1">
    <property type="protein sequence ID" value="PPA38993.1"/>
    <property type="gene ID" value="WBGene00277362"/>
</dbReference>
<reference evidence="3" key="2">
    <citation type="submission" date="2022-06" db="UniProtKB">
        <authorList>
            <consortium name="EnsemblMetazoa"/>
        </authorList>
    </citation>
    <scope>IDENTIFICATION</scope>
    <source>
        <strain evidence="3">PS312</strain>
    </source>
</reference>
<name>A0A2A6CA18_PRIPA</name>
<evidence type="ECO:0000313" key="4">
    <source>
        <dbReference type="Proteomes" id="UP000005239"/>
    </source>
</evidence>
<evidence type="ECO:0000313" key="3">
    <source>
        <dbReference type="EnsemblMetazoa" id="PPA38993.1"/>
    </source>
</evidence>
<dbReference type="InterPro" id="IPR025110">
    <property type="entry name" value="AMP-bd_C"/>
</dbReference>
<proteinExistence type="predicted"/>
<reference evidence="4" key="1">
    <citation type="journal article" date="2008" name="Nat. Genet.">
        <title>The Pristionchus pacificus genome provides a unique perspective on nematode lifestyle and parasitism.</title>
        <authorList>
            <person name="Dieterich C."/>
            <person name="Clifton S.W."/>
            <person name="Schuster L.N."/>
            <person name="Chinwalla A."/>
            <person name="Delehaunty K."/>
            <person name="Dinkelacker I."/>
            <person name="Fulton L."/>
            <person name="Fulton R."/>
            <person name="Godfrey J."/>
            <person name="Minx P."/>
            <person name="Mitreva M."/>
            <person name="Roeseler W."/>
            <person name="Tian H."/>
            <person name="Witte H."/>
            <person name="Yang S.P."/>
            <person name="Wilson R.K."/>
            <person name="Sommer R.J."/>
        </authorList>
    </citation>
    <scope>NUCLEOTIDE SEQUENCE [LARGE SCALE GENOMIC DNA]</scope>
    <source>
        <strain evidence="4">PS312</strain>
    </source>
</reference>
<comment type="subcellular location">
    <subcellularLocation>
        <location evidence="1">Peroxisome</location>
    </subcellularLocation>
</comment>
<dbReference type="InterPro" id="IPR000873">
    <property type="entry name" value="AMP-dep_synth/lig_dom"/>
</dbReference>
<gene>
    <name evidence="3" type="primary">WBGene00277362</name>
</gene>
<dbReference type="OrthoDB" id="10253869at2759"/>
<dbReference type="Proteomes" id="UP000005239">
    <property type="component" value="Unassembled WGS sequence"/>
</dbReference>
<evidence type="ECO:0000256" key="1">
    <source>
        <dbReference type="ARBA" id="ARBA00004275"/>
    </source>
</evidence>
<dbReference type="Gene3D" id="3.40.50.12780">
    <property type="entry name" value="N-terminal domain of ligase-like"/>
    <property type="match status" value="1"/>
</dbReference>
<dbReference type="InterPro" id="IPR045851">
    <property type="entry name" value="AMP-bd_C_sf"/>
</dbReference>
<dbReference type="PANTHER" id="PTHR24096:SF381">
    <property type="entry name" value="4-COUMARATE--COA LIGASE 1-LIKE"/>
    <property type="match status" value="1"/>
</dbReference>
<accession>A0A8R1UV87</accession>
<sequence>MHMIIPPFFLTETDRSAFPFRMVVVSSIQSPIKLPRSKTFHDYFFRETEKYSNAVAFINNTTEATVTYGEVRMQASRLAQSIVAMGVEKGEAILIVMDNRPETIIIFLAASMAGAVTTTINPWWCADELQHQVETSYTRFAFVIPTAISPVRSVFERLKRDYRLICVGPREYAEGLPILSDLELTLELLPPSSLSFPEIIPEEDVVYLPYSSGIHGERKARATITDENSRKANEGTTNTNEYTTFREYSSHTKCSANRLLSLIILSTIIPDRTSTPYHSCRLESCFVGLFNGVTMVCVPEHDAIKYMECIEKYEARCVFTTPYMVHQMSRSSLNAPSIDCLKTVIVGTAALTRTVHEAFLARFPKASIVSMYGMTETGVLARSKPRQEYSKDVGKLVSTVQMKVLDMLTGEEVPRGEKGVLYVSGPSTSAPYLDCPEQDPLGGWRKTGDVGSIDDKGNVYLVDRAREIIKIEEILGAHPAVVECAVVGVNDKEAGERPIAFAVLKPLMQVTREELVDYSDYAGQNGYCEWSYRRPFLVLHVVPFSVEFLLKQRVSQWTPFPLLGIRPDLLFHGNLLNVFIAIVIVLPTSDGGYLTVKIEHFRGNGTGKETTKPQNSLIIQLKVKDVSKPINSDGLKSVIFCNATQMDKCAENISNLPHFTPFEFISNYGERLTQFSRTCNEGQVCCEWECCDPENSWGLAMILVIVFLFWLVFLGICGYSFGGGFGDCGGGGCGGDGGGGGDC</sequence>
<dbReference type="PANTHER" id="PTHR24096">
    <property type="entry name" value="LONG-CHAIN-FATTY-ACID--COA LIGASE"/>
    <property type="match status" value="1"/>
</dbReference>
<dbReference type="Gene3D" id="3.30.300.30">
    <property type="match status" value="1"/>
</dbReference>
<evidence type="ECO:0000256" key="2">
    <source>
        <dbReference type="ARBA" id="ARBA00023140"/>
    </source>
</evidence>
<dbReference type="Pfam" id="PF13193">
    <property type="entry name" value="AMP-binding_C"/>
    <property type="match status" value="1"/>
</dbReference>
<accession>A0A2A6CA18</accession>
<dbReference type="GO" id="GO:0005777">
    <property type="term" value="C:peroxisome"/>
    <property type="evidence" value="ECO:0007669"/>
    <property type="project" value="UniProtKB-SubCell"/>
</dbReference>
<dbReference type="GO" id="GO:0016405">
    <property type="term" value="F:CoA-ligase activity"/>
    <property type="evidence" value="ECO:0000318"/>
    <property type="project" value="GO_Central"/>
</dbReference>
<dbReference type="SUPFAM" id="SSF56801">
    <property type="entry name" value="Acetyl-CoA synthetase-like"/>
    <property type="match status" value="2"/>
</dbReference>
<dbReference type="Pfam" id="PF00501">
    <property type="entry name" value="AMP-binding"/>
    <property type="match status" value="1"/>
</dbReference>
<dbReference type="InterPro" id="IPR042099">
    <property type="entry name" value="ANL_N_sf"/>
</dbReference>
<protein>
    <submittedName>
        <fullName evidence="3">Acs-12</fullName>
    </submittedName>
</protein>
<organism evidence="3 4">
    <name type="scientific">Pristionchus pacificus</name>
    <name type="common">Parasitic nematode worm</name>
    <dbReference type="NCBI Taxonomy" id="54126"/>
    <lineage>
        <taxon>Eukaryota</taxon>
        <taxon>Metazoa</taxon>
        <taxon>Ecdysozoa</taxon>
        <taxon>Nematoda</taxon>
        <taxon>Chromadorea</taxon>
        <taxon>Rhabditida</taxon>
        <taxon>Rhabditina</taxon>
        <taxon>Diplogasteromorpha</taxon>
        <taxon>Diplogasteroidea</taxon>
        <taxon>Neodiplogasteridae</taxon>
        <taxon>Pristionchus</taxon>
    </lineage>
</organism>
<keyword evidence="2" id="KW-0576">Peroxisome</keyword>
<keyword evidence="4" id="KW-1185">Reference proteome</keyword>
<dbReference type="AlphaFoldDB" id="A0A2A6CA18"/>